<name>A0A7I4DMN0_PHYPA</name>
<protein>
    <submittedName>
        <fullName evidence="2">Uncharacterized protein</fullName>
    </submittedName>
</protein>
<feature type="region of interest" description="Disordered" evidence="1">
    <location>
        <begin position="325"/>
        <end position="348"/>
    </location>
</feature>
<feature type="region of interest" description="Disordered" evidence="1">
    <location>
        <begin position="101"/>
        <end position="129"/>
    </location>
</feature>
<reference evidence="2 3" key="2">
    <citation type="journal article" date="2018" name="Plant J.">
        <title>The Physcomitrella patens chromosome-scale assembly reveals moss genome structure and evolution.</title>
        <authorList>
            <person name="Lang D."/>
            <person name="Ullrich K.K."/>
            <person name="Murat F."/>
            <person name="Fuchs J."/>
            <person name="Jenkins J."/>
            <person name="Haas F.B."/>
            <person name="Piednoel M."/>
            <person name="Gundlach H."/>
            <person name="Van Bel M."/>
            <person name="Meyberg R."/>
            <person name="Vives C."/>
            <person name="Morata J."/>
            <person name="Symeonidi A."/>
            <person name="Hiss M."/>
            <person name="Muchero W."/>
            <person name="Kamisugi Y."/>
            <person name="Saleh O."/>
            <person name="Blanc G."/>
            <person name="Decker E.L."/>
            <person name="van Gessel N."/>
            <person name="Grimwood J."/>
            <person name="Hayes R.D."/>
            <person name="Graham S.W."/>
            <person name="Gunter L.E."/>
            <person name="McDaniel S.F."/>
            <person name="Hoernstein S.N.W."/>
            <person name="Larsson A."/>
            <person name="Li F.W."/>
            <person name="Perroud P.F."/>
            <person name="Phillips J."/>
            <person name="Ranjan P."/>
            <person name="Rokshar D.S."/>
            <person name="Rothfels C.J."/>
            <person name="Schneider L."/>
            <person name="Shu S."/>
            <person name="Stevenson D.W."/>
            <person name="Thummler F."/>
            <person name="Tillich M."/>
            <person name="Villarreal Aguilar J.C."/>
            <person name="Widiez T."/>
            <person name="Wong G.K."/>
            <person name="Wymore A."/>
            <person name="Zhang Y."/>
            <person name="Zimmer A.D."/>
            <person name="Quatrano R.S."/>
            <person name="Mayer K.F.X."/>
            <person name="Goodstein D."/>
            <person name="Casacuberta J.M."/>
            <person name="Vandepoele K."/>
            <person name="Reski R."/>
            <person name="Cuming A.C."/>
            <person name="Tuskan G.A."/>
            <person name="Maumus F."/>
            <person name="Salse J."/>
            <person name="Schmutz J."/>
            <person name="Rensing S.A."/>
        </authorList>
    </citation>
    <scope>NUCLEOTIDE SEQUENCE [LARGE SCALE GENOMIC DNA]</scope>
    <source>
        <strain evidence="2 3">cv. Gransden 2004</strain>
    </source>
</reference>
<dbReference type="RefSeq" id="XP_024373231.1">
    <property type="nucleotide sequence ID" value="XM_024517463.2"/>
</dbReference>
<dbReference type="GeneID" id="112281208"/>
<feature type="compositionally biased region" description="Acidic residues" evidence="1">
    <location>
        <begin position="338"/>
        <end position="347"/>
    </location>
</feature>
<reference evidence="2" key="3">
    <citation type="submission" date="2020-12" db="UniProtKB">
        <authorList>
            <consortium name="EnsemblPlants"/>
        </authorList>
    </citation>
    <scope>IDENTIFICATION</scope>
</reference>
<dbReference type="KEGG" id="ppp:112281208"/>
<evidence type="ECO:0000256" key="1">
    <source>
        <dbReference type="SAM" id="MobiDB-lite"/>
    </source>
</evidence>
<dbReference type="EnsemblPlants" id="Pp3c4_4350V3.2">
    <property type="protein sequence ID" value="Pp3c4_4350V3.2"/>
    <property type="gene ID" value="Pp3c4_4350"/>
</dbReference>
<dbReference type="OrthoDB" id="10475637at2759"/>
<dbReference type="Proteomes" id="UP000006727">
    <property type="component" value="Chromosome 4"/>
</dbReference>
<feature type="region of interest" description="Disordered" evidence="1">
    <location>
        <begin position="242"/>
        <end position="261"/>
    </location>
</feature>
<gene>
    <name evidence="2" type="primary">LOC112281208</name>
</gene>
<dbReference type="AlphaFoldDB" id="A0A7I4DMN0"/>
<dbReference type="EMBL" id="ABEU02000004">
    <property type="status" value="NOT_ANNOTATED_CDS"/>
    <property type="molecule type" value="Genomic_DNA"/>
</dbReference>
<sequence>MSEELMEDYVAPFVNLLEGDIDEVRGPGWSQELNDYGRIYDYGNALADFSVWESAFEAKPINPTSLQSPHSSSFQTQVTVTTGENGALAFPELLADSSAEASSGKPAISDDAANSKPLGGFQFSESGDIGPRDAELRSEMLELLNIFQIVYESKMDVDKRSLLKKCVSMCERIMDRFYRLPQVVTMHEQAKSLLQMLERGEVDRPGMSSKTSSNFATEDGASSERSSLDNLKANVKEALDTVDREAEEIESHSKDPDEGKEVDGVHIREGIWYCKTHTDQEECKQCGVDYRLLNQVHRERIEEEKVDVTLRSEQQRLEVLENEKTTLSRPDPGTQEVTTEDNEDAEDFQTISKDLNEELARAREKEEAEFLKLFSTFQIS</sequence>
<feature type="region of interest" description="Disordered" evidence="1">
    <location>
        <begin position="203"/>
        <end position="230"/>
    </location>
</feature>
<dbReference type="Gramene" id="Pp3c4_4350V3.2">
    <property type="protein sequence ID" value="Pp3c4_4350V3.2"/>
    <property type="gene ID" value="Pp3c4_4350"/>
</dbReference>
<evidence type="ECO:0000313" key="3">
    <source>
        <dbReference type="Proteomes" id="UP000006727"/>
    </source>
</evidence>
<proteinExistence type="predicted"/>
<accession>A0A7I4DMN0</accession>
<keyword evidence="3" id="KW-1185">Reference proteome</keyword>
<reference evidence="2 3" key="1">
    <citation type="journal article" date="2008" name="Science">
        <title>The Physcomitrella genome reveals evolutionary insights into the conquest of land by plants.</title>
        <authorList>
            <person name="Rensing S."/>
            <person name="Lang D."/>
            <person name="Zimmer A."/>
            <person name="Terry A."/>
            <person name="Salamov A."/>
            <person name="Shapiro H."/>
            <person name="Nishiyama T."/>
            <person name="Perroud P.-F."/>
            <person name="Lindquist E."/>
            <person name="Kamisugi Y."/>
            <person name="Tanahashi T."/>
            <person name="Sakakibara K."/>
            <person name="Fujita T."/>
            <person name="Oishi K."/>
            <person name="Shin-I T."/>
            <person name="Kuroki Y."/>
            <person name="Toyoda A."/>
            <person name="Suzuki Y."/>
            <person name="Hashimoto A."/>
            <person name="Yamaguchi K."/>
            <person name="Sugano A."/>
            <person name="Kohara Y."/>
            <person name="Fujiyama A."/>
            <person name="Anterola A."/>
            <person name="Aoki S."/>
            <person name="Ashton N."/>
            <person name="Barbazuk W.B."/>
            <person name="Barker E."/>
            <person name="Bennetzen J."/>
            <person name="Bezanilla M."/>
            <person name="Blankenship R."/>
            <person name="Cho S.H."/>
            <person name="Dutcher S."/>
            <person name="Estelle M."/>
            <person name="Fawcett J.A."/>
            <person name="Gundlach H."/>
            <person name="Hanada K."/>
            <person name="Heyl A."/>
            <person name="Hicks K.A."/>
            <person name="Hugh J."/>
            <person name="Lohr M."/>
            <person name="Mayer K."/>
            <person name="Melkozernov A."/>
            <person name="Murata T."/>
            <person name="Nelson D."/>
            <person name="Pils B."/>
            <person name="Prigge M."/>
            <person name="Reiss B."/>
            <person name="Renner T."/>
            <person name="Rombauts S."/>
            <person name="Rushton P."/>
            <person name="Sanderfoot A."/>
            <person name="Schween G."/>
            <person name="Shiu S.-H."/>
            <person name="Stueber K."/>
            <person name="Theodoulou F.L."/>
            <person name="Tu H."/>
            <person name="Van de Peer Y."/>
            <person name="Verrier P.J."/>
            <person name="Waters E."/>
            <person name="Wood A."/>
            <person name="Yang L."/>
            <person name="Cove D."/>
            <person name="Cuming A."/>
            <person name="Hasebe M."/>
            <person name="Lucas S."/>
            <person name="Mishler D.B."/>
            <person name="Reski R."/>
            <person name="Grigoriev I."/>
            <person name="Quatrano R.S."/>
            <person name="Boore J.L."/>
        </authorList>
    </citation>
    <scope>NUCLEOTIDE SEQUENCE [LARGE SCALE GENOMIC DNA]</scope>
    <source>
        <strain evidence="2 3">cv. Gransden 2004</strain>
    </source>
</reference>
<dbReference type="InParanoid" id="A0A7I4DMN0"/>
<organism evidence="2 3">
    <name type="scientific">Physcomitrium patens</name>
    <name type="common">Spreading-leaved earth moss</name>
    <name type="synonym">Physcomitrella patens</name>
    <dbReference type="NCBI Taxonomy" id="3218"/>
    <lineage>
        <taxon>Eukaryota</taxon>
        <taxon>Viridiplantae</taxon>
        <taxon>Streptophyta</taxon>
        <taxon>Embryophyta</taxon>
        <taxon>Bryophyta</taxon>
        <taxon>Bryophytina</taxon>
        <taxon>Bryopsida</taxon>
        <taxon>Funariidae</taxon>
        <taxon>Funariales</taxon>
        <taxon>Funariaceae</taxon>
        <taxon>Physcomitrium</taxon>
    </lineage>
</organism>
<evidence type="ECO:0000313" key="2">
    <source>
        <dbReference type="EnsemblPlants" id="Pp3c4_4350V3.2"/>
    </source>
</evidence>